<keyword evidence="2" id="KW-1185">Reference proteome</keyword>
<name>A0ACC7NR20_9BACL</name>
<evidence type="ECO:0000313" key="2">
    <source>
        <dbReference type="Proteomes" id="UP001631969"/>
    </source>
</evidence>
<sequence>MNGFLDRVEGASGGFLLGAFLLYCAAFLLFGAAVTAKRRWDKAGFLAAAAGFVCHLLFFFTRWYISGYIPVSNMYEFMTFLAMMIVFAVLVLYLLYKSPALCAFSLPVGIVILAYASVFPKEITPLIPALQSRWLAIHVTLAASGEAFFAAGFAAGLMYLIRNVDFRSTDARWKRRGVEFTFFAMLAVIGFAVSSLGFQASGFRAVFEAPSAGREGQAVENRYTLPPLVSPHEGVYKEGSVFLGMRNGLLQAPGWMKGVQAGRKLNTVVWSLLAGGVLYGGLRAAARKPLGAVAQPFLRRMDPEDLDEIAYRSIAIGYPVFTLGALIFAMIWAHEAWGRFWGWDPKEVWALITWLFYAIYLHLRLSKGWHGEKSAWLAVLGFIIVIFTLIGVNLVITGLHSYAGV</sequence>
<comment type="caution">
    <text evidence="1">The sequence shown here is derived from an EMBL/GenBank/DDBJ whole genome shotgun (WGS) entry which is preliminary data.</text>
</comment>
<proteinExistence type="predicted"/>
<dbReference type="Proteomes" id="UP001631969">
    <property type="component" value="Unassembled WGS sequence"/>
</dbReference>
<accession>A0ACC7NR20</accession>
<reference evidence="1" key="1">
    <citation type="submission" date="2024-12" db="EMBL/GenBank/DDBJ databases">
        <authorList>
            <person name="Wu N."/>
        </authorList>
    </citation>
    <scope>NUCLEOTIDE SEQUENCE</scope>
    <source>
        <strain evidence="1">P15</strain>
    </source>
</reference>
<gene>
    <name evidence="1" type="primary">ccsA</name>
    <name evidence="1" type="ORF">ACI1P1_01655</name>
</gene>
<evidence type="ECO:0000313" key="1">
    <source>
        <dbReference type="EMBL" id="MFM9326993.1"/>
    </source>
</evidence>
<dbReference type="EMBL" id="JBJURJ010000001">
    <property type="protein sequence ID" value="MFM9326993.1"/>
    <property type="molecule type" value="Genomic_DNA"/>
</dbReference>
<protein>
    <submittedName>
        <fullName evidence="1">Cytochrome c biogenesis protein CcsA</fullName>
    </submittedName>
</protein>
<organism evidence="1 2">
    <name type="scientific">Paenibacillus mesotrionivorans</name>
    <dbReference type="NCBI Taxonomy" id="3160968"/>
    <lineage>
        <taxon>Bacteria</taxon>
        <taxon>Bacillati</taxon>
        <taxon>Bacillota</taxon>
        <taxon>Bacilli</taxon>
        <taxon>Bacillales</taxon>
        <taxon>Paenibacillaceae</taxon>
        <taxon>Paenibacillus</taxon>
    </lineage>
</organism>